<keyword evidence="1" id="KW-0732">Signal</keyword>
<reference evidence="2" key="1">
    <citation type="submission" date="2023-10" db="EMBL/GenBank/DDBJ databases">
        <authorList>
            <person name="Chen Y."/>
            <person name="Shah S."/>
            <person name="Dougan E. K."/>
            <person name="Thang M."/>
            <person name="Chan C."/>
        </authorList>
    </citation>
    <scope>NUCLEOTIDE SEQUENCE [LARGE SCALE GENOMIC DNA]</scope>
</reference>
<gene>
    <name evidence="2" type="ORF">PCOR1329_LOCUS30669</name>
</gene>
<protein>
    <recommendedName>
        <fullName evidence="4">Phosphoglycerate mutase (2,3-diphosphoglycerate-dependent)</fullName>
    </recommendedName>
</protein>
<evidence type="ECO:0000313" key="3">
    <source>
        <dbReference type="Proteomes" id="UP001189429"/>
    </source>
</evidence>
<feature type="chain" id="PRO_5046727946" description="Phosphoglycerate mutase (2,3-diphosphoglycerate-dependent)" evidence="1">
    <location>
        <begin position="25"/>
        <end position="138"/>
    </location>
</feature>
<feature type="signal peptide" evidence="1">
    <location>
        <begin position="1"/>
        <end position="24"/>
    </location>
</feature>
<name>A0ABN9SLT4_9DINO</name>
<evidence type="ECO:0000313" key="2">
    <source>
        <dbReference type="EMBL" id="CAK0832730.1"/>
    </source>
</evidence>
<proteinExistence type="predicted"/>
<dbReference type="Proteomes" id="UP001189429">
    <property type="component" value="Unassembled WGS sequence"/>
</dbReference>
<feature type="non-terminal residue" evidence="2">
    <location>
        <position position="138"/>
    </location>
</feature>
<evidence type="ECO:0000256" key="1">
    <source>
        <dbReference type="SAM" id="SignalP"/>
    </source>
</evidence>
<keyword evidence="3" id="KW-1185">Reference proteome</keyword>
<evidence type="ECO:0008006" key="4">
    <source>
        <dbReference type="Google" id="ProtNLM"/>
    </source>
</evidence>
<organism evidence="2 3">
    <name type="scientific">Prorocentrum cordatum</name>
    <dbReference type="NCBI Taxonomy" id="2364126"/>
    <lineage>
        <taxon>Eukaryota</taxon>
        <taxon>Sar</taxon>
        <taxon>Alveolata</taxon>
        <taxon>Dinophyceae</taxon>
        <taxon>Prorocentrales</taxon>
        <taxon>Prorocentraceae</taxon>
        <taxon>Prorocentrum</taxon>
    </lineage>
</organism>
<accession>A0ABN9SLT4</accession>
<dbReference type="InterPro" id="IPR029033">
    <property type="entry name" value="His_PPase_superfam"/>
</dbReference>
<dbReference type="EMBL" id="CAUYUJ010011864">
    <property type="protein sequence ID" value="CAK0832730.1"/>
    <property type="molecule type" value="Genomic_DNA"/>
</dbReference>
<sequence>MGRLGRALPLAVAALAWPAGSVETAVVNLLRHGEKCNDPDSGHGLSEAGMDRAQYLARCMASTSRSPVMPFGRATAVVASKVKKGKSTRPRDTVAPLAEALGLEVQMPCKKSDAACLAEHAGRLLANGGTLVVSWQHE</sequence>
<dbReference type="SUPFAM" id="SSF53254">
    <property type="entry name" value="Phosphoglycerate mutase-like"/>
    <property type="match status" value="1"/>
</dbReference>
<comment type="caution">
    <text evidence="2">The sequence shown here is derived from an EMBL/GenBank/DDBJ whole genome shotgun (WGS) entry which is preliminary data.</text>
</comment>
<dbReference type="Gene3D" id="3.40.50.1240">
    <property type="entry name" value="Phosphoglycerate mutase-like"/>
    <property type="match status" value="1"/>
</dbReference>